<dbReference type="Pfam" id="PF01408">
    <property type="entry name" value="GFO_IDH_MocA"/>
    <property type="match status" value="1"/>
</dbReference>
<dbReference type="InterPro" id="IPR036291">
    <property type="entry name" value="NAD(P)-bd_dom_sf"/>
</dbReference>
<evidence type="ECO:0000259" key="2">
    <source>
        <dbReference type="Pfam" id="PF01408"/>
    </source>
</evidence>
<evidence type="ECO:0000313" key="4">
    <source>
        <dbReference type="EMBL" id="GGD59091.1"/>
    </source>
</evidence>
<comment type="similarity">
    <text evidence="1">Belongs to the Gfo/Idh/MocA family.</text>
</comment>
<dbReference type="InterPro" id="IPR004104">
    <property type="entry name" value="Gfo/Idh/MocA-like_OxRdtase_C"/>
</dbReference>
<evidence type="ECO:0000256" key="1">
    <source>
        <dbReference type="ARBA" id="ARBA00010928"/>
    </source>
</evidence>
<feature type="domain" description="Gfo/Idh/MocA-like oxidoreductase C-terminal" evidence="3">
    <location>
        <begin position="168"/>
        <end position="325"/>
    </location>
</feature>
<evidence type="ECO:0000313" key="5">
    <source>
        <dbReference type="Proteomes" id="UP000612456"/>
    </source>
</evidence>
<proteinExistence type="inferred from homology"/>
<dbReference type="Gene3D" id="3.40.50.720">
    <property type="entry name" value="NAD(P)-binding Rossmann-like Domain"/>
    <property type="match status" value="1"/>
</dbReference>
<dbReference type="SUPFAM" id="SSF51735">
    <property type="entry name" value="NAD(P)-binding Rossmann-fold domains"/>
    <property type="match status" value="1"/>
</dbReference>
<name>A0A916YSJ1_9BACL</name>
<protein>
    <submittedName>
        <fullName evidence="4">Oxidoreductase</fullName>
    </submittedName>
</protein>
<sequence>MSEPLKVKVALIGAGGWGKQHARIFSERTDIDFCAIVGRSLEKTQQRAAEFRTRAYTSVTEMLKQENPDLVSLCLPNQGHFEATLEVIQAGFPLLVEKPLVFGLKEAEILLNEAEKRGLFFAINFNHRYAKPVQLAHEAVRRGELGELTFGTFRFGGEGSSTHPHANLIETQCHGFDLLEHLCGPVESVMAEMTDKTGGGFRTMALSLKFVSGAVGSLIGTYDSSYAYPETQRLELDGTKGRAVITDTVKRYTFHPSGSELGQTWEAGYFNDKDREFHRTFDYHVEALLQALKKGEQPPIHAKAGMRALQIADAAIRSFESGKRIRV</sequence>
<organism evidence="4 5">
    <name type="scientific">Paenibacillus nasutitermitis</name>
    <dbReference type="NCBI Taxonomy" id="1652958"/>
    <lineage>
        <taxon>Bacteria</taxon>
        <taxon>Bacillati</taxon>
        <taxon>Bacillota</taxon>
        <taxon>Bacilli</taxon>
        <taxon>Bacillales</taxon>
        <taxon>Paenibacillaceae</taxon>
        <taxon>Paenibacillus</taxon>
    </lineage>
</organism>
<dbReference type="GO" id="GO:0000166">
    <property type="term" value="F:nucleotide binding"/>
    <property type="evidence" value="ECO:0007669"/>
    <property type="project" value="InterPro"/>
</dbReference>
<evidence type="ECO:0000259" key="3">
    <source>
        <dbReference type="Pfam" id="PF02894"/>
    </source>
</evidence>
<dbReference type="InterPro" id="IPR051450">
    <property type="entry name" value="Gfo/Idh/MocA_Oxidoreductases"/>
</dbReference>
<dbReference type="SUPFAM" id="SSF55347">
    <property type="entry name" value="Glyceraldehyde-3-phosphate dehydrogenase-like, C-terminal domain"/>
    <property type="match status" value="1"/>
</dbReference>
<dbReference type="EMBL" id="BMHP01000001">
    <property type="protein sequence ID" value="GGD59091.1"/>
    <property type="molecule type" value="Genomic_DNA"/>
</dbReference>
<feature type="domain" description="Gfo/Idh/MocA-like oxidoreductase N-terminal" evidence="2">
    <location>
        <begin position="7"/>
        <end position="124"/>
    </location>
</feature>
<dbReference type="InterPro" id="IPR000683">
    <property type="entry name" value="Gfo/Idh/MocA-like_OxRdtase_N"/>
</dbReference>
<accession>A0A916YSJ1</accession>
<reference evidence="4" key="1">
    <citation type="journal article" date="2014" name="Int. J. Syst. Evol. Microbiol.">
        <title>Complete genome sequence of Corynebacterium casei LMG S-19264T (=DSM 44701T), isolated from a smear-ripened cheese.</title>
        <authorList>
            <consortium name="US DOE Joint Genome Institute (JGI-PGF)"/>
            <person name="Walter F."/>
            <person name="Albersmeier A."/>
            <person name="Kalinowski J."/>
            <person name="Ruckert C."/>
        </authorList>
    </citation>
    <scope>NUCLEOTIDE SEQUENCE</scope>
    <source>
        <strain evidence="4">CGMCC 1.15178</strain>
    </source>
</reference>
<dbReference type="AlphaFoldDB" id="A0A916YSJ1"/>
<reference evidence="4" key="2">
    <citation type="submission" date="2020-09" db="EMBL/GenBank/DDBJ databases">
        <authorList>
            <person name="Sun Q."/>
            <person name="Zhou Y."/>
        </authorList>
    </citation>
    <scope>NUCLEOTIDE SEQUENCE</scope>
    <source>
        <strain evidence="4">CGMCC 1.15178</strain>
    </source>
</reference>
<dbReference type="PANTHER" id="PTHR43377">
    <property type="entry name" value="BILIVERDIN REDUCTASE A"/>
    <property type="match status" value="1"/>
</dbReference>
<dbReference type="PANTHER" id="PTHR43377:SF1">
    <property type="entry name" value="BILIVERDIN REDUCTASE A"/>
    <property type="match status" value="1"/>
</dbReference>
<dbReference type="RefSeq" id="WP_188990762.1">
    <property type="nucleotide sequence ID" value="NZ_BMHP01000001.1"/>
</dbReference>
<comment type="caution">
    <text evidence="4">The sequence shown here is derived from an EMBL/GenBank/DDBJ whole genome shotgun (WGS) entry which is preliminary data.</text>
</comment>
<dbReference type="Gene3D" id="3.30.360.10">
    <property type="entry name" value="Dihydrodipicolinate Reductase, domain 2"/>
    <property type="match status" value="1"/>
</dbReference>
<dbReference type="Proteomes" id="UP000612456">
    <property type="component" value="Unassembled WGS sequence"/>
</dbReference>
<dbReference type="Pfam" id="PF02894">
    <property type="entry name" value="GFO_IDH_MocA_C"/>
    <property type="match status" value="1"/>
</dbReference>
<keyword evidence="5" id="KW-1185">Reference proteome</keyword>
<gene>
    <name evidence="4" type="ORF">GCM10010911_16140</name>
</gene>